<evidence type="ECO:0000313" key="3">
    <source>
        <dbReference type="EMBL" id="WUP52131.1"/>
    </source>
</evidence>
<dbReference type="SUPFAM" id="SSF54826">
    <property type="entry name" value="Enolase N-terminal domain-like"/>
    <property type="match status" value="1"/>
</dbReference>
<dbReference type="InterPro" id="IPR029065">
    <property type="entry name" value="Enolase_C-like"/>
</dbReference>
<reference evidence="3" key="1">
    <citation type="submission" date="2022-10" db="EMBL/GenBank/DDBJ databases">
        <title>The complete genomes of actinobacterial strains from the NBC collection.</title>
        <authorList>
            <person name="Joergensen T.S."/>
            <person name="Alvarez Arevalo M."/>
            <person name="Sterndorff E.B."/>
            <person name="Faurdal D."/>
            <person name="Vuksanovic O."/>
            <person name="Mourched A.-S."/>
            <person name="Charusanti P."/>
            <person name="Shaw S."/>
            <person name="Blin K."/>
            <person name="Weber T."/>
        </authorList>
    </citation>
    <scope>NUCLEOTIDE SEQUENCE</scope>
    <source>
        <strain evidence="3">NBC_00256</strain>
    </source>
</reference>
<keyword evidence="4" id="KW-1185">Reference proteome</keyword>
<dbReference type="Pfam" id="PF13378">
    <property type="entry name" value="MR_MLE_C"/>
    <property type="match status" value="1"/>
</dbReference>
<dbReference type="SFLD" id="SFLDG00179">
    <property type="entry name" value="mandelate_racemase"/>
    <property type="match status" value="1"/>
</dbReference>
<keyword evidence="1" id="KW-0456">Lyase</keyword>
<dbReference type="Gene3D" id="3.20.20.120">
    <property type="entry name" value="Enolase-like C-terminal domain"/>
    <property type="match status" value="1"/>
</dbReference>
<dbReference type="SMART" id="SM00922">
    <property type="entry name" value="MR_MLE"/>
    <property type="match status" value="1"/>
</dbReference>
<dbReference type="InterPro" id="IPR013341">
    <property type="entry name" value="Mandelate_racemase_N_dom"/>
</dbReference>
<feature type="domain" description="Mandelate racemase/muconate lactonizing enzyme C-terminal" evidence="2">
    <location>
        <begin position="166"/>
        <end position="264"/>
    </location>
</feature>
<dbReference type="PANTHER" id="PTHR48080:SF2">
    <property type="entry name" value="D-GALACTONATE DEHYDRATASE"/>
    <property type="match status" value="1"/>
</dbReference>
<sequence>MTPTRITSVDCFVLKLSNDERYLGPTNEPANPTPPAGYAVRPPWRSIYSPRFETLLVRLTTDSGVSGWGEALAPVAPEVPAEVVRRLLAPALIGADPRHVRPIGVRLRDLMRERGHLGGHQADAIAAVDIALWDLAGRLAGLPVHELLGGAFREHVPTYVSGLPRPDDAQRAALAAEWAAKGVERIKLHLGKGVAADLATVDAVRAAAPQVRLAVDAHWTYDLAAATRLARGLTARGGIEFLEAPLAPEDLAGHADLARRTDLPVAVGEAMRHRYDVLPWLRQRAVGLVQPDVARTGITEAMAIAELAAAHHVPTAPHHSVALGVALAAGLHVSAAVEHLSCFEYQPTTTEVGQRILTAPLPGGPDGFAVPTGPGLGVEVDLATVSALAEER</sequence>
<dbReference type="CDD" id="cd03316">
    <property type="entry name" value="MR_like"/>
    <property type="match status" value="1"/>
</dbReference>
<dbReference type="Pfam" id="PF02746">
    <property type="entry name" value="MR_MLE_N"/>
    <property type="match status" value="1"/>
</dbReference>
<dbReference type="InterPro" id="IPR013342">
    <property type="entry name" value="Mandelate_racemase_C"/>
</dbReference>
<evidence type="ECO:0000259" key="2">
    <source>
        <dbReference type="SMART" id="SM00922"/>
    </source>
</evidence>
<dbReference type="InterPro" id="IPR029017">
    <property type="entry name" value="Enolase-like_N"/>
</dbReference>
<dbReference type="InterPro" id="IPR018110">
    <property type="entry name" value="Mandel_Rmase/mucon_lact_enz_CS"/>
</dbReference>
<name>A0ABZ1SCZ7_9ACTN</name>
<dbReference type="InterPro" id="IPR036849">
    <property type="entry name" value="Enolase-like_C_sf"/>
</dbReference>
<proteinExistence type="predicted"/>
<accession>A0ABZ1SCZ7</accession>
<dbReference type="Proteomes" id="UP001432190">
    <property type="component" value="Chromosome"/>
</dbReference>
<dbReference type="PROSITE" id="PS00908">
    <property type="entry name" value="MR_MLE_1"/>
    <property type="match status" value="1"/>
</dbReference>
<dbReference type="RefSeq" id="WP_328853191.1">
    <property type="nucleotide sequence ID" value="NZ_CP108084.1"/>
</dbReference>
<dbReference type="Gene3D" id="3.30.390.10">
    <property type="entry name" value="Enolase-like, N-terminal domain"/>
    <property type="match status" value="1"/>
</dbReference>
<protein>
    <submittedName>
        <fullName evidence="3">Mandelate racemase/muconate lactonizing enzyme family protein</fullName>
    </submittedName>
</protein>
<dbReference type="SUPFAM" id="SSF51604">
    <property type="entry name" value="Enolase C-terminal domain-like"/>
    <property type="match status" value="1"/>
</dbReference>
<dbReference type="SFLD" id="SFLDS00001">
    <property type="entry name" value="Enolase"/>
    <property type="match status" value="1"/>
</dbReference>
<organism evidence="3 4">
    <name type="scientific">Micromonospora globbae</name>
    <dbReference type="NCBI Taxonomy" id="1894969"/>
    <lineage>
        <taxon>Bacteria</taxon>
        <taxon>Bacillati</taxon>
        <taxon>Actinomycetota</taxon>
        <taxon>Actinomycetes</taxon>
        <taxon>Micromonosporales</taxon>
        <taxon>Micromonosporaceae</taxon>
        <taxon>Micromonospora</taxon>
    </lineage>
</organism>
<dbReference type="PANTHER" id="PTHR48080">
    <property type="entry name" value="D-GALACTONATE DEHYDRATASE-RELATED"/>
    <property type="match status" value="1"/>
</dbReference>
<evidence type="ECO:0000313" key="4">
    <source>
        <dbReference type="Proteomes" id="UP001432190"/>
    </source>
</evidence>
<gene>
    <name evidence="3" type="ORF">OG994_11670</name>
</gene>
<dbReference type="EMBL" id="CP108084">
    <property type="protein sequence ID" value="WUP52131.1"/>
    <property type="molecule type" value="Genomic_DNA"/>
</dbReference>
<evidence type="ECO:0000256" key="1">
    <source>
        <dbReference type="ARBA" id="ARBA00023239"/>
    </source>
</evidence>
<dbReference type="InterPro" id="IPR034593">
    <property type="entry name" value="DgoD-like"/>
</dbReference>